<evidence type="ECO:0000256" key="1">
    <source>
        <dbReference type="SAM" id="SignalP"/>
    </source>
</evidence>
<dbReference type="InterPro" id="IPR031304">
    <property type="entry name" value="SLT_2"/>
</dbReference>
<sequence length="337" mass="37750">MKILLDSKKLLGITALSLIISSTVQAGDLTARPEVGKFIDTMVQKHGFNKEALYRVFDDVVEKPKIIEILDRPSTAKPWYQYHPNFINVKRISNGLAFIRENQDALTRAEQKYGVPGEYIAAILGVETDYGRNTGSFRAIDAITTIAFDYPRRSEYYLQELEQFLILARDENEEVNSFKSSYAGALGLPQFMPSSFHQYAVDGNGDGHKDIWNTPEDAIDSVANYLQSFGWKPSSQNVIKANVSGETYPTVVAERFNLKYTIADMAPFGIQPQTEVDPKEKAILFPIESAPGKVEYLLGLNNFYVITRYNKSTLYALSVINLAEALKTAKNNLKSSS</sequence>
<evidence type="ECO:0000313" key="3">
    <source>
        <dbReference type="EMBL" id="MCB6185385.1"/>
    </source>
</evidence>
<dbReference type="RefSeq" id="WP_227182217.1">
    <property type="nucleotide sequence ID" value="NZ_JAJBZT010000018.1"/>
</dbReference>
<dbReference type="CDD" id="cd13399">
    <property type="entry name" value="Slt35-like"/>
    <property type="match status" value="1"/>
</dbReference>
<dbReference type="PANTHER" id="PTHR30163:SF9">
    <property type="entry name" value="MEMBRANE-BOUND LYTIC MUREIN TRANSGLYCOSYLASE B"/>
    <property type="match status" value="1"/>
</dbReference>
<dbReference type="InterPro" id="IPR011757">
    <property type="entry name" value="Lytic_transglycosylase_MltB"/>
</dbReference>
<gene>
    <name evidence="3" type="primary">mltB</name>
    <name evidence="3" type="ORF">LIN78_17700</name>
</gene>
<dbReference type="EMBL" id="JAJBZT010000018">
    <property type="protein sequence ID" value="MCB6185385.1"/>
    <property type="molecule type" value="Genomic_DNA"/>
</dbReference>
<dbReference type="SUPFAM" id="SSF53955">
    <property type="entry name" value="Lysozyme-like"/>
    <property type="match status" value="1"/>
</dbReference>
<comment type="caution">
    <text evidence="3">The sequence shown here is derived from an EMBL/GenBank/DDBJ whole genome shotgun (WGS) entry which is preliminary data.</text>
</comment>
<evidence type="ECO:0000259" key="2">
    <source>
        <dbReference type="Pfam" id="PF13406"/>
    </source>
</evidence>
<dbReference type="Gene3D" id="1.10.530.10">
    <property type="match status" value="1"/>
</dbReference>
<dbReference type="PANTHER" id="PTHR30163">
    <property type="entry name" value="MEMBRANE-BOUND LYTIC MUREIN TRANSGLYCOSYLASE B"/>
    <property type="match status" value="1"/>
</dbReference>
<reference evidence="3" key="1">
    <citation type="submission" date="2021-10" db="EMBL/GenBank/DDBJ databases">
        <title>The complete genome sequence of Leeia sp. TBRC 13508.</title>
        <authorList>
            <person name="Charoenyingcharoen P."/>
            <person name="Yukphan P."/>
        </authorList>
    </citation>
    <scope>NUCLEOTIDE SEQUENCE</scope>
    <source>
        <strain evidence="3">TBRC 13508</strain>
    </source>
</reference>
<accession>A0ABS8DAZ3</accession>
<proteinExistence type="predicted"/>
<keyword evidence="1" id="KW-0732">Signal</keyword>
<dbReference type="Gene3D" id="1.10.8.350">
    <property type="entry name" value="Bacterial muramidase"/>
    <property type="match status" value="1"/>
</dbReference>
<evidence type="ECO:0000313" key="4">
    <source>
        <dbReference type="Proteomes" id="UP001165395"/>
    </source>
</evidence>
<dbReference type="Proteomes" id="UP001165395">
    <property type="component" value="Unassembled WGS sequence"/>
</dbReference>
<dbReference type="NCBIfam" id="TIGR02282">
    <property type="entry name" value="MltB"/>
    <property type="match status" value="1"/>
</dbReference>
<name>A0ABS8DAZ3_9NEIS</name>
<dbReference type="Pfam" id="PF13406">
    <property type="entry name" value="SLT_2"/>
    <property type="match status" value="1"/>
</dbReference>
<protein>
    <submittedName>
        <fullName evidence="3">Lytic murein transglycosylase B</fullName>
    </submittedName>
</protein>
<dbReference type="InterPro" id="IPR023346">
    <property type="entry name" value="Lysozyme-like_dom_sf"/>
</dbReference>
<feature type="chain" id="PRO_5045797319" evidence="1">
    <location>
        <begin position="27"/>
        <end position="337"/>
    </location>
</feature>
<feature type="domain" description="Transglycosylase SLT" evidence="2">
    <location>
        <begin position="32"/>
        <end position="324"/>
    </location>
</feature>
<dbReference type="InterPro" id="IPR043426">
    <property type="entry name" value="MltB-like"/>
</dbReference>
<feature type="signal peptide" evidence="1">
    <location>
        <begin position="1"/>
        <end position="26"/>
    </location>
</feature>
<keyword evidence="4" id="KW-1185">Reference proteome</keyword>
<organism evidence="3 4">
    <name type="scientific">Leeia speluncae</name>
    <dbReference type="NCBI Taxonomy" id="2884804"/>
    <lineage>
        <taxon>Bacteria</taxon>
        <taxon>Pseudomonadati</taxon>
        <taxon>Pseudomonadota</taxon>
        <taxon>Betaproteobacteria</taxon>
        <taxon>Neisseriales</taxon>
        <taxon>Leeiaceae</taxon>
        <taxon>Leeia</taxon>
    </lineage>
</organism>